<comment type="similarity">
    <text evidence="2">Belongs to the class-III pyridine nucleotide-disulfide oxidoreductase family.</text>
</comment>
<keyword evidence="4" id="KW-0274">FAD</keyword>
<evidence type="ECO:0000256" key="6">
    <source>
        <dbReference type="ARBA" id="ARBA00023284"/>
    </source>
</evidence>
<dbReference type="PANTHER" id="PTHR43429">
    <property type="entry name" value="PYRIDINE NUCLEOTIDE-DISULFIDE OXIDOREDUCTASE DOMAIN-CONTAINING"/>
    <property type="match status" value="1"/>
</dbReference>
<dbReference type="EMBL" id="CP000308">
    <property type="protein sequence ID" value="ABG14156.1"/>
    <property type="molecule type" value="Genomic_DNA"/>
</dbReference>
<dbReference type="PANTHER" id="PTHR43429:SF1">
    <property type="entry name" value="NAD(P)H SULFUR OXIDOREDUCTASE (COA-DEPENDENT)"/>
    <property type="match status" value="1"/>
</dbReference>
<comment type="cofactor">
    <cofactor evidence="1">
        <name>FAD</name>
        <dbReference type="ChEBI" id="CHEBI:57692"/>
    </cofactor>
</comment>
<dbReference type="Gene3D" id="3.50.50.60">
    <property type="entry name" value="FAD/NAD(P)-binding domain"/>
    <property type="match status" value="2"/>
</dbReference>
<dbReference type="PROSITE" id="PS50206">
    <property type="entry name" value="RHODANESE_3"/>
    <property type="match status" value="1"/>
</dbReference>
<keyword evidence="5" id="KW-0560">Oxidoreductase</keyword>
<keyword evidence="6" id="KW-0676">Redox-active center</keyword>
<dbReference type="PATRIC" id="fig|360102.15.peg.829"/>
<dbReference type="AlphaFoldDB" id="A0A0E1NRK3"/>
<protein>
    <submittedName>
        <fullName evidence="8">Putative pyridine nucleotide-disulphide oxidoreductase</fullName>
    </submittedName>
</protein>
<dbReference type="GeneID" id="57975697"/>
<proteinExistence type="inferred from homology"/>
<accession>A0A0E1NRK3</accession>
<dbReference type="SUPFAM" id="SSF55424">
    <property type="entry name" value="FAD/NAD-linked reductases, dimerisation (C-terminal) domain"/>
    <property type="match status" value="1"/>
</dbReference>
<keyword evidence="3" id="KW-0285">Flavoprotein</keyword>
<evidence type="ECO:0000313" key="9">
    <source>
        <dbReference type="Proteomes" id="UP000001971"/>
    </source>
</evidence>
<dbReference type="SUPFAM" id="SSF51905">
    <property type="entry name" value="FAD/NAD(P)-binding domain"/>
    <property type="match status" value="1"/>
</dbReference>
<dbReference type="PRINTS" id="PR00411">
    <property type="entry name" value="PNDRDTASEI"/>
</dbReference>
<dbReference type="GO" id="GO:0016491">
    <property type="term" value="F:oxidoreductase activity"/>
    <property type="evidence" value="ECO:0007669"/>
    <property type="project" value="UniProtKB-KW"/>
</dbReference>
<dbReference type="CDD" id="cd01524">
    <property type="entry name" value="RHOD_Pyr_redox"/>
    <property type="match status" value="1"/>
</dbReference>
<evidence type="ECO:0000256" key="5">
    <source>
        <dbReference type="ARBA" id="ARBA00023002"/>
    </source>
</evidence>
<dbReference type="InterPro" id="IPR004099">
    <property type="entry name" value="Pyr_nucl-diS_OxRdtase_dimer"/>
</dbReference>
<dbReference type="Gene3D" id="3.40.250.10">
    <property type="entry name" value="Rhodanese-like domain"/>
    <property type="match status" value="1"/>
</dbReference>
<name>A0A0E1NRK3_YERPA</name>
<dbReference type="InterPro" id="IPR023753">
    <property type="entry name" value="FAD/NAD-binding_dom"/>
</dbReference>
<evidence type="ECO:0000256" key="2">
    <source>
        <dbReference type="ARBA" id="ARBA00009130"/>
    </source>
</evidence>
<dbReference type="NCBIfam" id="NF010037">
    <property type="entry name" value="PRK13512.1"/>
    <property type="match status" value="1"/>
</dbReference>
<dbReference type="RefSeq" id="WP_002208497.1">
    <property type="nucleotide sequence ID" value="NC_008150.1"/>
</dbReference>
<evidence type="ECO:0000256" key="1">
    <source>
        <dbReference type="ARBA" id="ARBA00001974"/>
    </source>
</evidence>
<dbReference type="KEGG" id="ypa:YPA_2191"/>
<feature type="domain" description="Rhodanese" evidence="7">
    <location>
        <begin position="465"/>
        <end position="545"/>
    </location>
</feature>
<dbReference type="Pfam" id="PF00581">
    <property type="entry name" value="Rhodanese"/>
    <property type="match status" value="1"/>
</dbReference>
<dbReference type="SUPFAM" id="SSF52821">
    <property type="entry name" value="Rhodanese/Cell cycle control phosphatase"/>
    <property type="match status" value="1"/>
</dbReference>
<dbReference type="SMART" id="SM00450">
    <property type="entry name" value="RHOD"/>
    <property type="match status" value="1"/>
</dbReference>
<dbReference type="Proteomes" id="UP000001971">
    <property type="component" value="Chromosome"/>
</dbReference>
<sequence precursor="true">MGKTIVIVGGVAGGASAAARLRRLNEYDNIIILERGEYISFANCGLPYYIGGVITERDKLLIQTPEKMKDRFNIDVRTENEVVDIDSASKTITVINHKVGKEEFIQYDTLILSPGARPFIPDIAGLSVNGPVFTLRNMSDTDNIKAYLISATPEAVTVIGGGFIGLEMAENLVSSGLKVTIIELSNQILSPLDYEMAAIVEKHLKDNGIDVIKNDAVVQFDESAHQIHLKSGKIITTDMVILAIGVEPENDLAKKAHLDLGIRGSILVNEKLQTSVADIYAIGDAIQVVDYINGQATYIPLAWPANRQGRLLADIINGRDVRYHGTLGTAIAKVLDLSAACTGNNERLLKRLAIPYQVVHIHGMSHASYYPGAHQISLKLLFSPENGRILGAQAVGQGGTDKRIDVLATAIKGRLTIYDLPDLELAYAPPYSSAKDPVNMLGYVAENISNGDVMTKQWHEVDAFMADGGIIIDVRDEAEFISGSIKTAVNIPLSELRQKLALIPQDKKILVTCQVGLRGYIAARILSQYGYTVANLDGGYLTFNYANA</sequence>
<evidence type="ECO:0000256" key="4">
    <source>
        <dbReference type="ARBA" id="ARBA00022827"/>
    </source>
</evidence>
<dbReference type="InterPro" id="IPR001763">
    <property type="entry name" value="Rhodanese-like_dom"/>
</dbReference>
<dbReference type="InterPro" id="IPR050260">
    <property type="entry name" value="FAD-bd_OxRdtase"/>
</dbReference>
<evidence type="ECO:0000313" key="8">
    <source>
        <dbReference type="EMBL" id="ABG14156.1"/>
    </source>
</evidence>
<dbReference type="InterPro" id="IPR016156">
    <property type="entry name" value="FAD/NAD-linked_Rdtase_dimer_sf"/>
</dbReference>
<dbReference type="InterPro" id="IPR036873">
    <property type="entry name" value="Rhodanese-like_dom_sf"/>
</dbReference>
<dbReference type="InterPro" id="IPR036188">
    <property type="entry name" value="FAD/NAD-bd_sf"/>
</dbReference>
<organism evidence="8 9">
    <name type="scientific">Yersinia pestis bv. Antiqua (strain Antiqua)</name>
    <dbReference type="NCBI Taxonomy" id="360102"/>
    <lineage>
        <taxon>Bacteria</taxon>
        <taxon>Pseudomonadati</taxon>
        <taxon>Pseudomonadota</taxon>
        <taxon>Gammaproteobacteria</taxon>
        <taxon>Enterobacterales</taxon>
        <taxon>Yersiniaceae</taxon>
        <taxon>Yersinia</taxon>
    </lineage>
</organism>
<dbReference type="Pfam" id="PF07992">
    <property type="entry name" value="Pyr_redox_2"/>
    <property type="match status" value="1"/>
</dbReference>
<dbReference type="HOGENOM" id="CLU_003291_1_2_6"/>
<reference evidence="8 9" key="1">
    <citation type="journal article" date="2006" name="J. Bacteriol.">
        <title>Complete genome sequence of Yersinia pestis strains Antiqua and Nepal516: evidence of gene reduction in an emerging pathogen.</title>
        <authorList>
            <person name="Chain P.S."/>
            <person name="Hu P."/>
            <person name="Malfatti S.A."/>
            <person name="Radnedge L."/>
            <person name="Larimer F."/>
            <person name="Vergez L.M."/>
            <person name="Worsham P."/>
            <person name="Chu M.C."/>
            <person name="Andersen G.L."/>
        </authorList>
    </citation>
    <scope>NUCLEOTIDE SEQUENCE [LARGE SCALE GENOMIC DNA]</scope>
    <source>
        <strain evidence="8 9">Antiqua</strain>
    </source>
</reference>
<dbReference type="Pfam" id="PF02852">
    <property type="entry name" value="Pyr_redox_dim"/>
    <property type="match status" value="1"/>
</dbReference>
<evidence type="ECO:0000256" key="3">
    <source>
        <dbReference type="ARBA" id="ARBA00022630"/>
    </source>
</evidence>
<dbReference type="PRINTS" id="PR00368">
    <property type="entry name" value="FADPNR"/>
</dbReference>
<evidence type="ECO:0000259" key="7">
    <source>
        <dbReference type="PROSITE" id="PS50206"/>
    </source>
</evidence>
<gene>
    <name evidence="8" type="ordered locus">YPA_2191</name>
</gene>